<gene>
    <name evidence="1" type="ORF">Pmani_039131</name>
</gene>
<protein>
    <submittedName>
        <fullName evidence="1">Uncharacterized protein</fullName>
    </submittedName>
</protein>
<reference evidence="1" key="1">
    <citation type="submission" date="2023-11" db="EMBL/GenBank/DDBJ databases">
        <title>Genome assemblies of two species of porcelain crab, Petrolisthes cinctipes and Petrolisthes manimaculis (Anomura: Porcellanidae).</title>
        <authorList>
            <person name="Angst P."/>
        </authorList>
    </citation>
    <scope>NUCLEOTIDE SEQUENCE</scope>
    <source>
        <strain evidence="1">PB745_02</strain>
        <tissue evidence="1">Gill</tissue>
    </source>
</reference>
<organism evidence="1 2">
    <name type="scientific">Petrolisthes manimaculis</name>
    <dbReference type="NCBI Taxonomy" id="1843537"/>
    <lineage>
        <taxon>Eukaryota</taxon>
        <taxon>Metazoa</taxon>
        <taxon>Ecdysozoa</taxon>
        <taxon>Arthropoda</taxon>
        <taxon>Crustacea</taxon>
        <taxon>Multicrustacea</taxon>
        <taxon>Malacostraca</taxon>
        <taxon>Eumalacostraca</taxon>
        <taxon>Eucarida</taxon>
        <taxon>Decapoda</taxon>
        <taxon>Pleocyemata</taxon>
        <taxon>Anomura</taxon>
        <taxon>Galatheoidea</taxon>
        <taxon>Porcellanidae</taxon>
        <taxon>Petrolisthes</taxon>
    </lineage>
</organism>
<evidence type="ECO:0000313" key="1">
    <source>
        <dbReference type="EMBL" id="KAK4287811.1"/>
    </source>
</evidence>
<dbReference type="Proteomes" id="UP001292094">
    <property type="component" value="Unassembled WGS sequence"/>
</dbReference>
<keyword evidence="2" id="KW-1185">Reference proteome</keyword>
<dbReference type="EMBL" id="JAWZYT010006646">
    <property type="protein sequence ID" value="KAK4287811.1"/>
    <property type="molecule type" value="Genomic_DNA"/>
</dbReference>
<dbReference type="AlphaFoldDB" id="A0AAE1TJV5"/>
<accession>A0AAE1TJV5</accession>
<evidence type="ECO:0000313" key="2">
    <source>
        <dbReference type="Proteomes" id="UP001292094"/>
    </source>
</evidence>
<comment type="caution">
    <text evidence="1">The sequence shown here is derived from an EMBL/GenBank/DDBJ whole genome shotgun (WGS) entry which is preliminary data.</text>
</comment>
<name>A0AAE1TJV5_9EUCA</name>
<proteinExistence type="predicted"/>
<sequence>MQGWKYSLGEGRGFEDDTLVEVKGQQGAWVSGGGGEGDGGEGGGKMASGYCRYLPVFTFTRADYDDGDNISDNLYLGDQYIHSLLF</sequence>